<dbReference type="PANTHER" id="PTHR21231">
    <property type="entry name" value="XPA-BINDING PROTEIN 1-RELATED"/>
    <property type="match status" value="1"/>
</dbReference>
<accession>A0A7C2VLH2</accession>
<evidence type="ECO:0000313" key="5">
    <source>
        <dbReference type="EMBL" id="HEW53000.1"/>
    </source>
</evidence>
<proteinExistence type="inferred from homology"/>
<dbReference type="InterPro" id="IPR027417">
    <property type="entry name" value="P-loop_NTPase"/>
</dbReference>
<evidence type="ECO:0000256" key="4">
    <source>
        <dbReference type="ARBA" id="ARBA00023134"/>
    </source>
</evidence>
<evidence type="ECO:0000256" key="2">
    <source>
        <dbReference type="ARBA" id="ARBA00022741"/>
    </source>
</evidence>
<evidence type="ECO:0000256" key="3">
    <source>
        <dbReference type="ARBA" id="ARBA00022801"/>
    </source>
</evidence>
<organism evidence="5">
    <name type="scientific">Ignisphaera aggregans</name>
    <dbReference type="NCBI Taxonomy" id="334771"/>
    <lineage>
        <taxon>Archaea</taxon>
        <taxon>Thermoproteota</taxon>
        <taxon>Thermoprotei</taxon>
        <taxon>Desulfurococcales</taxon>
        <taxon>Desulfurococcaceae</taxon>
        <taxon>Ignisphaera</taxon>
    </lineage>
</organism>
<name>A0A7C2VLH2_9CREN</name>
<keyword evidence="2" id="KW-0547">Nucleotide-binding</keyword>
<dbReference type="GO" id="GO:0005525">
    <property type="term" value="F:GTP binding"/>
    <property type="evidence" value="ECO:0007669"/>
    <property type="project" value="UniProtKB-KW"/>
</dbReference>
<keyword evidence="3" id="KW-0378">Hydrolase</keyword>
<evidence type="ECO:0000256" key="1">
    <source>
        <dbReference type="ARBA" id="ARBA00005290"/>
    </source>
</evidence>
<comment type="similarity">
    <text evidence="1">Belongs to the GPN-loop GTPase family.</text>
</comment>
<dbReference type="AlphaFoldDB" id="A0A7C2VLH2"/>
<dbReference type="PANTHER" id="PTHR21231:SF8">
    <property type="entry name" value="GPN-LOOP GTPASE 1"/>
    <property type="match status" value="1"/>
</dbReference>
<dbReference type="GO" id="GO:0003924">
    <property type="term" value="F:GTPase activity"/>
    <property type="evidence" value="ECO:0007669"/>
    <property type="project" value="TreeGrafter"/>
</dbReference>
<dbReference type="EMBL" id="DSGT01000007">
    <property type="protein sequence ID" value="HEW53000.1"/>
    <property type="molecule type" value="Genomic_DNA"/>
</dbReference>
<keyword evidence="4" id="KW-0342">GTP-binding</keyword>
<dbReference type="Pfam" id="PF03029">
    <property type="entry name" value="ATP_bind_1"/>
    <property type="match status" value="1"/>
</dbReference>
<dbReference type="Gene3D" id="3.40.50.300">
    <property type="entry name" value="P-loop containing nucleotide triphosphate hydrolases"/>
    <property type="match status" value="1"/>
</dbReference>
<dbReference type="InterPro" id="IPR004130">
    <property type="entry name" value="Gpn"/>
</dbReference>
<gene>
    <name evidence="5" type="ORF">ENO77_02355</name>
</gene>
<protein>
    <submittedName>
        <fullName evidence="5">GTPase</fullName>
    </submittedName>
</protein>
<sequence>MSDKTFIIFVGPAGSGKSTLVYAYSKWLRDTFGYETFNVNLDPAAEYIPYNPDFDVRRIVDAKTIAKKFGLGPNGALVKAMDIITQQIDSLVPILGLRHENFILIDTPGQMEVFIFRDIAFKLIETIKKISKNNIAVFVADADIIKRSEDYAFLAIISVAIQARLGIDVIPVINKIDTAPLNDIIGDIISDAEMVRTKLRDQGLYGELLEKIIDIITMYSKSARVPKLSAKNLIGIEELHRVIHEITCTCGDLT</sequence>
<reference evidence="5" key="1">
    <citation type="journal article" date="2020" name="mSystems">
        <title>Genome- and Community-Level Interaction Insights into Carbon Utilization and Element Cycling Functions of Hydrothermarchaeota in Hydrothermal Sediment.</title>
        <authorList>
            <person name="Zhou Z."/>
            <person name="Liu Y."/>
            <person name="Xu W."/>
            <person name="Pan J."/>
            <person name="Luo Z.H."/>
            <person name="Li M."/>
        </authorList>
    </citation>
    <scope>NUCLEOTIDE SEQUENCE [LARGE SCALE GENOMIC DNA]</scope>
    <source>
        <strain evidence="5">SpSt-16</strain>
    </source>
</reference>
<dbReference type="SUPFAM" id="SSF52540">
    <property type="entry name" value="P-loop containing nucleoside triphosphate hydrolases"/>
    <property type="match status" value="1"/>
</dbReference>
<comment type="caution">
    <text evidence="5">The sequence shown here is derived from an EMBL/GenBank/DDBJ whole genome shotgun (WGS) entry which is preliminary data.</text>
</comment>